<feature type="region of interest" description="Disordered" evidence="1">
    <location>
        <begin position="217"/>
        <end position="240"/>
    </location>
</feature>
<feature type="compositionally biased region" description="Basic and acidic residues" evidence="1">
    <location>
        <begin position="414"/>
        <end position="431"/>
    </location>
</feature>
<organism evidence="2 3">
    <name type="scientific">Lithohypha guttulata</name>
    <dbReference type="NCBI Taxonomy" id="1690604"/>
    <lineage>
        <taxon>Eukaryota</taxon>
        <taxon>Fungi</taxon>
        <taxon>Dikarya</taxon>
        <taxon>Ascomycota</taxon>
        <taxon>Pezizomycotina</taxon>
        <taxon>Eurotiomycetes</taxon>
        <taxon>Chaetothyriomycetidae</taxon>
        <taxon>Chaetothyriales</taxon>
        <taxon>Trichomeriaceae</taxon>
        <taxon>Lithohypha</taxon>
    </lineage>
</organism>
<name>A0AAN7Y3Q3_9EURO</name>
<reference evidence="2 3" key="1">
    <citation type="submission" date="2023-08" db="EMBL/GenBank/DDBJ databases">
        <title>Black Yeasts Isolated from many extreme environments.</title>
        <authorList>
            <person name="Coleine C."/>
            <person name="Stajich J.E."/>
            <person name="Selbmann L."/>
        </authorList>
    </citation>
    <scope>NUCLEOTIDE SEQUENCE [LARGE SCALE GENOMIC DNA]</scope>
    <source>
        <strain evidence="2 3">CCFEE 5910</strain>
    </source>
</reference>
<feature type="region of interest" description="Disordered" evidence="1">
    <location>
        <begin position="56"/>
        <end position="80"/>
    </location>
</feature>
<dbReference type="EMBL" id="JAVRRJ010000010">
    <property type="protein sequence ID" value="KAK5081165.1"/>
    <property type="molecule type" value="Genomic_DNA"/>
</dbReference>
<dbReference type="Proteomes" id="UP001309876">
    <property type="component" value="Unassembled WGS sequence"/>
</dbReference>
<proteinExistence type="predicted"/>
<feature type="compositionally biased region" description="Low complexity" evidence="1">
    <location>
        <begin position="352"/>
        <end position="362"/>
    </location>
</feature>
<dbReference type="AlphaFoldDB" id="A0AAN7Y3Q3"/>
<accession>A0AAN7Y3Q3</accession>
<sequence length="465" mass="50367">MSFIIAGYTTLGDYLELQRSLKSPTLQRSTPNFDILDTPPPLVDVPEDYEIAYAAPKDSQLIHRQTPKDRPQPSLSDNPLTIGLGPEYPSDQADRAGANLFLNCPDSPFGDKTPDVFDDHNSMFHSKVDQGGSSLSDQWLAQQALTASRHASEKLNDALTPRQSTLAIHSQIIPSNVTANRSDVHLYERQPKQRSNISISSLTSDDATNNLTVSHLKIAPSPPKHNFDARPPSRPTISSLQIDTSSHLPNRQYHNSISPSPALAPFTIDASNRYTPQTLPKLHRHDSPSSATPHDCRQTLPSLEAALTSATDSNGTPFSDTPTVLARLSPNQHSSHYGLSPGLFFQAASMPSLSPPKLSSNPEAWRTHSHNSQNSSNSGVSEHGSGYSSNTFSTPATRPSPPPSSSATSQYPGSDHDSIPDSDSGRGRTDSVDPMDGQSQYIFDGTGHKDALEVLAVKVSNERMK</sequence>
<feature type="compositionally biased region" description="Low complexity" evidence="1">
    <location>
        <begin position="370"/>
        <end position="383"/>
    </location>
</feature>
<gene>
    <name evidence="2" type="ORF">LTR05_007959</name>
</gene>
<evidence type="ECO:0000313" key="3">
    <source>
        <dbReference type="Proteomes" id="UP001309876"/>
    </source>
</evidence>
<protein>
    <submittedName>
        <fullName evidence="2">Uncharacterized protein</fullName>
    </submittedName>
</protein>
<evidence type="ECO:0000313" key="2">
    <source>
        <dbReference type="EMBL" id="KAK5081165.1"/>
    </source>
</evidence>
<keyword evidence="3" id="KW-1185">Reference proteome</keyword>
<evidence type="ECO:0000256" key="1">
    <source>
        <dbReference type="SAM" id="MobiDB-lite"/>
    </source>
</evidence>
<feature type="region of interest" description="Disordered" evidence="1">
    <location>
        <begin position="352"/>
        <end position="448"/>
    </location>
</feature>
<comment type="caution">
    <text evidence="2">The sequence shown here is derived from an EMBL/GenBank/DDBJ whole genome shotgun (WGS) entry which is preliminary data.</text>
</comment>